<proteinExistence type="predicted"/>
<reference evidence="1 2" key="1">
    <citation type="submission" date="2011-08" db="EMBL/GenBank/DDBJ databases">
        <authorList>
            <person name="Weinstock G."/>
            <person name="Sodergren E."/>
            <person name="Clifton S."/>
            <person name="Fulton L."/>
            <person name="Fulton B."/>
            <person name="Courtney L."/>
            <person name="Fronick C."/>
            <person name="Harrison M."/>
            <person name="Strong C."/>
            <person name="Farmer C."/>
            <person name="Delahaunty K."/>
            <person name="Markovic C."/>
            <person name="Hall O."/>
            <person name="Minx P."/>
            <person name="Tomlinson C."/>
            <person name="Mitreva M."/>
            <person name="Hou S."/>
            <person name="Chen J."/>
            <person name="Wollam A."/>
            <person name="Pepin K.H."/>
            <person name="Johnson M."/>
            <person name="Bhonagiri V."/>
            <person name="Zhang X."/>
            <person name="Suruliraj S."/>
            <person name="Warren W."/>
            <person name="Chinwalla A."/>
            <person name="Mardis E.R."/>
            <person name="Wilson R.K."/>
        </authorList>
    </citation>
    <scope>NUCLEOTIDE SEQUENCE [LARGE SCALE GENOMIC DNA]</scope>
    <source>
        <strain evidence="1 2">ATCC 51873</strain>
    </source>
</reference>
<evidence type="ECO:0008006" key="3">
    <source>
        <dbReference type="Google" id="ProtNLM"/>
    </source>
</evidence>
<protein>
    <recommendedName>
        <fullName evidence="3">DUF4279 domain-containing protein</fullName>
    </recommendedName>
</protein>
<dbReference type="HOGENOM" id="CLU_2193271_0_0_6"/>
<organism evidence="1 2">
    <name type="scientific">Hafnia alvei ATCC 51873</name>
    <dbReference type="NCBI Taxonomy" id="1002364"/>
    <lineage>
        <taxon>Bacteria</taxon>
        <taxon>Pseudomonadati</taxon>
        <taxon>Pseudomonadota</taxon>
        <taxon>Gammaproteobacteria</taxon>
        <taxon>Enterobacterales</taxon>
        <taxon>Hafniaceae</taxon>
        <taxon>Hafnia</taxon>
    </lineage>
</organism>
<name>G9YD45_HAFAL</name>
<sequence length="108" mass="12157">MYMINITIGLSGTDPKTGQEIWLSKIEKKNESEYNIDRLIFLMDRVLDDAVKFGGDNGLEGVRNYHVQLLVGISSDEEDNIRPSFQLSPRIISRLSAAGASFDFDPYV</sequence>
<evidence type="ECO:0000313" key="2">
    <source>
        <dbReference type="Proteomes" id="UP000005959"/>
    </source>
</evidence>
<dbReference type="EMBL" id="AGCI01000107">
    <property type="protein sequence ID" value="EHM38087.1"/>
    <property type="molecule type" value="Genomic_DNA"/>
</dbReference>
<comment type="caution">
    <text evidence="1">The sequence shown here is derived from an EMBL/GenBank/DDBJ whole genome shotgun (WGS) entry which is preliminary data.</text>
</comment>
<gene>
    <name evidence="1" type="ORF">HMPREF0454_04543</name>
</gene>
<accession>G9YD45</accession>
<evidence type="ECO:0000313" key="1">
    <source>
        <dbReference type="EMBL" id="EHM38087.1"/>
    </source>
</evidence>
<dbReference type="AlphaFoldDB" id="G9YD45"/>
<dbReference type="Proteomes" id="UP000005959">
    <property type="component" value="Unassembled WGS sequence"/>
</dbReference>